<evidence type="ECO:0000256" key="1">
    <source>
        <dbReference type="SAM" id="MobiDB-lite"/>
    </source>
</evidence>
<dbReference type="AlphaFoldDB" id="A0A7S0RN36"/>
<keyword evidence="2" id="KW-1133">Transmembrane helix</keyword>
<protein>
    <submittedName>
        <fullName evidence="3">Uncharacterized protein</fullName>
    </submittedName>
</protein>
<evidence type="ECO:0000256" key="2">
    <source>
        <dbReference type="SAM" id="Phobius"/>
    </source>
</evidence>
<gene>
    <name evidence="3" type="ORF">POBO1169_LOCUS15995</name>
</gene>
<name>A0A7S0RN36_9CHLO</name>
<proteinExistence type="predicted"/>
<accession>A0A7S0RN36</accession>
<feature type="transmembrane region" description="Helical" evidence="2">
    <location>
        <begin position="191"/>
        <end position="212"/>
    </location>
</feature>
<sequence>MRRTAVRDRLRRLNDPGKFQLQVERDSEGNAVSLRAGSRRAFSSSLSPPRERNSTSGWVTQLTQHDRGVHFAGLHADSTASQASPDDIQRRPPTASEELAQWKPAREGEGAGNRWRFKDFIISSQKSLDGMDPADGDDSDDETMSVDSFVSSATNTTVNSVGGLYGRLPVSQRATNRWVEQTTAYLHTGAVPAEFVCTGLGFLVMIAFMYWLQYALRHGYIQPSMIPNIARQ</sequence>
<organism evidence="3">
    <name type="scientific">Pyramimonas obovata</name>
    <dbReference type="NCBI Taxonomy" id="1411642"/>
    <lineage>
        <taxon>Eukaryota</taxon>
        <taxon>Viridiplantae</taxon>
        <taxon>Chlorophyta</taxon>
        <taxon>Pyramimonadophyceae</taxon>
        <taxon>Pyramimonadales</taxon>
        <taxon>Pyramimonadaceae</taxon>
        <taxon>Pyramimonas</taxon>
        <taxon>Pyramimonas incertae sedis</taxon>
    </lineage>
</organism>
<reference evidence="3" key="1">
    <citation type="submission" date="2021-01" db="EMBL/GenBank/DDBJ databases">
        <authorList>
            <person name="Corre E."/>
            <person name="Pelletier E."/>
            <person name="Niang G."/>
            <person name="Scheremetjew M."/>
            <person name="Finn R."/>
            <person name="Kale V."/>
            <person name="Holt S."/>
            <person name="Cochrane G."/>
            <person name="Meng A."/>
            <person name="Brown T."/>
            <person name="Cohen L."/>
        </authorList>
    </citation>
    <scope>NUCLEOTIDE SEQUENCE</scope>
    <source>
        <strain evidence="3">CCMP722</strain>
    </source>
</reference>
<feature type="region of interest" description="Disordered" evidence="1">
    <location>
        <begin position="37"/>
        <end position="57"/>
    </location>
</feature>
<dbReference type="EMBL" id="HBFA01031804">
    <property type="protein sequence ID" value="CAD8682608.1"/>
    <property type="molecule type" value="Transcribed_RNA"/>
</dbReference>
<evidence type="ECO:0000313" key="3">
    <source>
        <dbReference type="EMBL" id="CAD8682608.1"/>
    </source>
</evidence>
<keyword evidence="2" id="KW-0812">Transmembrane</keyword>
<feature type="region of interest" description="Disordered" evidence="1">
    <location>
        <begin position="77"/>
        <end position="100"/>
    </location>
</feature>
<keyword evidence="2" id="KW-0472">Membrane</keyword>